<evidence type="ECO:0000256" key="5">
    <source>
        <dbReference type="ARBA" id="ARBA00023155"/>
    </source>
</evidence>
<dbReference type="InterPro" id="IPR050762">
    <property type="entry name" value="HD-ZIP_Homeobox_LZ_Class_II"/>
</dbReference>
<evidence type="ECO:0000313" key="13">
    <source>
        <dbReference type="RefSeq" id="XP_018465539.1"/>
    </source>
</evidence>
<keyword evidence="4 8" id="KW-0238">DNA-binding</keyword>
<dbReference type="Pfam" id="PF02183">
    <property type="entry name" value="HALZ"/>
    <property type="match status" value="1"/>
</dbReference>
<dbReference type="SUPFAM" id="SSF46689">
    <property type="entry name" value="Homeodomain-like"/>
    <property type="match status" value="1"/>
</dbReference>
<sequence length="318" mass="34418">MGESEDGLGLSLSLGLSQLKEPSLGLGLNLLPLRTSSSFPHMHNHNNNHLEKKKIHHNSWPHQFHSSERNSDVGSFLRGSNVNRTPSAAVVINLEEDVAGMSSPKSTVSTVSGNKRDLAATRGDGGVDENDAEKASCSHGGGSGGSDEEEGGNCDGTRKKLRLSKEQALVLEETFKQHSTLNPKQKLALAKQLNLRTRQVEVWFQNRRARTKLKQTEVDCEYLKRCCDSLTEENRRLHKEVSELRALKLSPHLYMHMTPPTTLTMCPSCERVSASSSSAMAAATPPPSTASGGGGRIPTVVGQPTPCAAISLQSRLAH</sequence>
<feature type="region of interest" description="Disordered" evidence="10">
    <location>
        <begin position="277"/>
        <end position="298"/>
    </location>
</feature>
<dbReference type="InterPro" id="IPR017970">
    <property type="entry name" value="Homeobox_CS"/>
</dbReference>
<keyword evidence="3" id="KW-0805">Transcription regulation</keyword>
<dbReference type="SMART" id="SM00389">
    <property type="entry name" value="HOX"/>
    <property type="match status" value="1"/>
</dbReference>
<evidence type="ECO:0000256" key="3">
    <source>
        <dbReference type="ARBA" id="ARBA00023015"/>
    </source>
</evidence>
<name>A0A6J0M0D5_RAPSA</name>
<reference evidence="12" key="1">
    <citation type="journal article" date="2019" name="Database">
        <title>The radish genome database (RadishGD): an integrated information resource for radish genomics.</title>
        <authorList>
            <person name="Yu H.J."/>
            <person name="Baek S."/>
            <person name="Lee Y.J."/>
            <person name="Cho A."/>
            <person name="Mun J.H."/>
        </authorList>
    </citation>
    <scope>NUCLEOTIDE SEQUENCE [LARGE SCALE GENOMIC DNA]</scope>
    <source>
        <strain evidence="12">cv. WK10039</strain>
    </source>
</reference>
<dbReference type="PANTHER" id="PTHR45714:SF40">
    <property type="entry name" value="GENOME ASSEMBLY, CHROMOSOME: A04"/>
    <property type="match status" value="1"/>
</dbReference>
<feature type="compositionally biased region" description="Polar residues" evidence="10">
    <location>
        <begin position="103"/>
        <end position="113"/>
    </location>
</feature>
<reference evidence="13" key="2">
    <citation type="submission" date="2025-08" db="UniProtKB">
        <authorList>
            <consortium name="RefSeq"/>
        </authorList>
    </citation>
    <scope>IDENTIFICATION</scope>
    <source>
        <tissue evidence="13">Leaf</tissue>
    </source>
</reference>
<dbReference type="RefSeq" id="XP_018465539.1">
    <property type="nucleotide sequence ID" value="XM_018610037.2"/>
</dbReference>
<dbReference type="OrthoDB" id="6159439at2759"/>
<comment type="subcellular location">
    <subcellularLocation>
        <location evidence="1 8 9">Nucleus</location>
    </subcellularLocation>
</comment>
<dbReference type="GO" id="GO:0005634">
    <property type="term" value="C:nucleus"/>
    <property type="evidence" value="ECO:0007669"/>
    <property type="project" value="UniProtKB-SubCell"/>
</dbReference>
<feature type="domain" description="Homeobox" evidence="11">
    <location>
        <begin position="154"/>
        <end position="214"/>
    </location>
</feature>
<comment type="similarity">
    <text evidence="2">Belongs to the HD-ZIP homeobox family. Class II subfamily.</text>
</comment>
<dbReference type="Proteomes" id="UP000504610">
    <property type="component" value="Chromosome 4"/>
</dbReference>
<proteinExistence type="inferred from homology"/>
<evidence type="ECO:0000256" key="10">
    <source>
        <dbReference type="SAM" id="MobiDB-lite"/>
    </source>
</evidence>
<evidence type="ECO:0000256" key="4">
    <source>
        <dbReference type="ARBA" id="ARBA00023125"/>
    </source>
</evidence>
<dbReference type="Pfam" id="PF00046">
    <property type="entry name" value="Homeodomain"/>
    <property type="match status" value="1"/>
</dbReference>
<dbReference type="InterPro" id="IPR009057">
    <property type="entry name" value="Homeodomain-like_sf"/>
</dbReference>
<evidence type="ECO:0000256" key="9">
    <source>
        <dbReference type="RuleBase" id="RU000682"/>
    </source>
</evidence>
<accession>A0A6J0M0D5</accession>
<feature type="region of interest" description="Disordered" evidence="10">
    <location>
        <begin position="102"/>
        <end position="157"/>
    </location>
</feature>
<organism evidence="12 13">
    <name type="scientific">Raphanus sativus</name>
    <name type="common">Radish</name>
    <name type="synonym">Raphanus raphanistrum var. sativus</name>
    <dbReference type="NCBI Taxonomy" id="3726"/>
    <lineage>
        <taxon>Eukaryota</taxon>
        <taxon>Viridiplantae</taxon>
        <taxon>Streptophyta</taxon>
        <taxon>Embryophyta</taxon>
        <taxon>Tracheophyta</taxon>
        <taxon>Spermatophyta</taxon>
        <taxon>Magnoliopsida</taxon>
        <taxon>eudicotyledons</taxon>
        <taxon>Gunneridae</taxon>
        <taxon>Pentapetalae</taxon>
        <taxon>rosids</taxon>
        <taxon>malvids</taxon>
        <taxon>Brassicales</taxon>
        <taxon>Brassicaceae</taxon>
        <taxon>Brassiceae</taxon>
        <taxon>Raphanus</taxon>
    </lineage>
</organism>
<dbReference type="GeneID" id="108836949"/>
<evidence type="ECO:0000256" key="8">
    <source>
        <dbReference type="PROSITE-ProRule" id="PRU00108"/>
    </source>
</evidence>
<dbReference type="CDD" id="cd00086">
    <property type="entry name" value="homeodomain"/>
    <property type="match status" value="1"/>
</dbReference>
<feature type="DNA-binding region" description="Homeobox" evidence="8">
    <location>
        <begin position="156"/>
        <end position="215"/>
    </location>
</feature>
<dbReference type="GO" id="GO:0000981">
    <property type="term" value="F:DNA-binding transcription factor activity, RNA polymerase II-specific"/>
    <property type="evidence" value="ECO:0007669"/>
    <property type="project" value="InterPro"/>
</dbReference>
<dbReference type="PROSITE" id="PS50071">
    <property type="entry name" value="HOMEOBOX_2"/>
    <property type="match status" value="1"/>
</dbReference>
<evidence type="ECO:0000256" key="7">
    <source>
        <dbReference type="ARBA" id="ARBA00023242"/>
    </source>
</evidence>
<keyword evidence="7 8" id="KW-0539">Nucleus</keyword>
<keyword evidence="12" id="KW-1185">Reference proteome</keyword>
<dbReference type="InterPro" id="IPR003106">
    <property type="entry name" value="Leu_zip_homeo"/>
</dbReference>
<dbReference type="Pfam" id="PF04618">
    <property type="entry name" value="HD-ZIP_N"/>
    <property type="match status" value="1"/>
</dbReference>
<evidence type="ECO:0000256" key="1">
    <source>
        <dbReference type="ARBA" id="ARBA00004123"/>
    </source>
</evidence>
<dbReference type="PANTHER" id="PTHR45714">
    <property type="entry name" value="HOMEOBOX-LEUCINE ZIPPER PROTEIN HAT14"/>
    <property type="match status" value="1"/>
</dbReference>
<dbReference type="PROSITE" id="PS00027">
    <property type="entry name" value="HOMEOBOX_1"/>
    <property type="match status" value="1"/>
</dbReference>
<dbReference type="FunFam" id="1.10.10.60:FF:000577">
    <property type="entry name" value="Homeobox-leucine zipper protein 18"/>
    <property type="match status" value="1"/>
</dbReference>
<protein>
    <submittedName>
        <fullName evidence="13">Homeobox-leucine zipper protein ATHB-4</fullName>
    </submittedName>
</protein>
<dbReference type="Gene3D" id="1.10.10.60">
    <property type="entry name" value="Homeodomain-like"/>
    <property type="match status" value="1"/>
</dbReference>
<evidence type="ECO:0000259" key="11">
    <source>
        <dbReference type="PROSITE" id="PS50071"/>
    </source>
</evidence>
<keyword evidence="6" id="KW-0804">Transcription</keyword>
<dbReference type="KEGG" id="rsz:108836949"/>
<dbReference type="InterPro" id="IPR001356">
    <property type="entry name" value="HD"/>
</dbReference>
<dbReference type="GO" id="GO:0043565">
    <property type="term" value="F:sequence-specific DNA binding"/>
    <property type="evidence" value="ECO:0007669"/>
    <property type="project" value="InterPro"/>
</dbReference>
<dbReference type="AlphaFoldDB" id="A0A6J0M0D5"/>
<dbReference type="InterPro" id="IPR006712">
    <property type="entry name" value="HD-ZIP_N"/>
</dbReference>
<gene>
    <name evidence="13" type="primary">LOC108836949</name>
</gene>
<evidence type="ECO:0000256" key="6">
    <source>
        <dbReference type="ARBA" id="ARBA00023163"/>
    </source>
</evidence>
<dbReference type="SMART" id="SM00340">
    <property type="entry name" value="HALZ"/>
    <property type="match status" value="1"/>
</dbReference>
<evidence type="ECO:0000313" key="12">
    <source>
        <dbReference type="Proteomes" id="UP000504610"/>
    </source>
</evidence>
<keyword evidence="5 8" id="KW-0371">Homeobox</keyword>
<evidence type="ECO:0000256" key="2">
    <source>
        <dbReference type="ARBA" id="ARBA00006074"/>
    </source>
</evidence>